<dbReference type="GO" id="GO:0005737">
    <property type="term" value="C:cytoplasm"/>
    <property type="evidence" value="ECO:0007669"/>
    <property type="project" value="UniProtKB-SubCell"/>
</dbReference>
<keyword evidence="8" id="KW-0949">S-adenosyl-L-methionine</keyword>
<accession>A0A344TC65</accession>
<evidence type="ECO:0000259" key="13">
    <source>
        <dbReference type="PROSITE" id="PS51918"/>
    </source>
</evidence>
<evidence type="ECO:0000256" key="8">
    <source>
        <dbReference type="ARBA" id="ARBA00022691"/>
    </source>
</evidence>
<keyword evidence="6 14" id="KW-0489">Methyltransferase</keyword>
<evidence type="ECO:0000256" key="12">
    <source>
        <dbReference type="ARBA" id="ARBA00023157"/>
    </source>
</evidence>
<dbReference type="AlphaFoldDB" id="A0A344TC65"/>
<gene>
    <name evidence="14" type="ORF">DR864_00115</name>
    <name evidence="15" type="ORF">DR864_00390</name>
</gene>
<comment type="similarity">
    <text evidence="3">Belongs to the radical SAM superfamily. RlmN family.</text>
</comment>
<dbReference type="GO" id="GO:0030488">
    <property type="term" value="P:tRNA methylation"/>
    <property type="evidence" value="ECO:0007669"/>
    <property type="project" value="TreeGrafter"/>
</dbReference>
<dbReference type="InterPro" id="IPR013785">
    <property type="entry name" value="Aldolase_TIM"/>
</dbReference>
<keyword evidence="16" id="KW-1185">Reference proteome</keyword>
<evidence type="ECO:0000256" key="5">
    <source>
        <dbReference type="ARBA" id="ARBA00022490"/>
    </source>
</evidence>
<evidence type="ECO:0000256" key="9">
    <source>
        <dbReference type="ARBA" id="ARBA00022723"/>
    </source>
</evidence>
<proteinExistence type="inferred from homology"/>
<dbReference type="RefSeq" id="WP_114065057.1">
    <property type="nucleotide sequence ID" value="NZ_CP030850.1"/>
</dbReference>
<evidence type="ECO:0000313" key="16">
    <source>
        <dbReference type="Proteomes" id="UP000251993"/>
    </source>
</evidence>
<feature type="domain" description="Radical SAM core" evidence="13">
    <location>
        <begin position="37"/>
        <end position="271"/>
    </location>
</feature>
<dbReference type="CDD" id="cd01335">
    <property type="entry name" value="Radical_SAM"/>
    <property type="match status" value="1"/>
</dbReference>
<evidence type="ECO:0000256" key="11">
    <source>
        <dbReference type="ARBA" id="ARBA00023014"/>
    </source>
</evidence>
<dbReference type="GO" id="GO:0070475">
    <property type="term" value="P:rRNA base methylation"/>
    <property type="evidence" value="ECO:0007669"/>
    <property type="project" value="TreeGrafter"/>
</dbReference>
<dbReference type="InterPro" id="IPR040072">
    <property type="entry name" value="Methyltransferase_A"/>
</dbReference>
<evidence type="ECO:0000256" key="6">
    <source>
        <dbReference type="ARBA" id="ARBA00022603"/>
    </source>
</evidence>
<dbReference type="Gene3D" id="3.20.20.70">
    <property type="entry name" value="Aldolase class I"/>
    <property type="match status" value="1"/>
</dbReference>
<keyword evidence="10" id="KW-0408">Iron</keyword>
<evidence type="ECO:0000256" key="7">
    <source>
        <dbReference type="ARBA" id="ARBA00022679"/>
    </source>
</evidence>
<evidence type="ECO:0000313" key="15">
    <source>
        <dbReference type="EMBL" id="AXE16291.1"/>
    </source>
</evidence>
<evidence type="ECO:0000256" key="1">
    <source>
        <dbReference type="ARBA" id="ARBA00001966"/>
    </source>
</evidence>
<dbReference type="Proteomes" id="UP000251993">
    <property type="component" value="Chromosome"/>
</dbReference>
<keyword evidence="11" id="KW-0411">Iron-sulfur</keyword>
<evidence type="ECO:0000256" key="4">
    <source>
        <dbReference type="ARBA" id="ARBA00022485"/>
    </source>
</evidence>
<dbReference type="KEGG" id="run:DR864_00390"/>
<keyword evidence="5" id="KW-0963">Cytoplasm</keyword>
<dbReference type="OrthoDB" id="9793973at2"/>
<dbReference type="PROSITE" id="PS51918">
    <property type="entry name" value="RADICAL_SAM"/>
    <property type="match status" value="1"/>
</dbReference>
<dbReference type="GO" id="GO:0008173">
    <property type="term" value="F:RNA methyltransferase activity"/>
    <property type="evidence" value="ECO:0007669"/>
    <property type="project" value="InterPro"/>
</dbReference>
<dbReference type="InterPro" id="IPR058240">
    <property type="entry name" value="rSAM_sf"/>
</dbReference>
<keyword evidence="9" id="KW-0479">Metal-binding</keyword>
<dbReference type="EMBL" id="CP030850">
    <property type="protein sequence ID" value="AXE16236.1"/>
    <property type="molecule type" value="Genomic_DNA"/>
</dbReference>
<dbReference type="GO" id="GO:0051539">
    <property type="term" value="F:4 iron, 4 sulfur cluster binding"/>
    <property type="evidence" value="ECO:0007669"/>
    <property type="project" value="UniProtKB-KW"/>
</dbReference>
<dbReference type="EMBL" id="CP030850">
    <property type="protein sequence ID" value="AXE16291.1"/>
    <property type="molecule type" value="Genomic_DNA"/>
</dbReference>
<keyword evidence="12" id="KW-1015">Disulfide bond</keyword>
<dbReference type="PANTHER" id="PTHR30544">
    <property type="entry name" value="23S RRNA METHYLTRANSFERASE"/>
    <property type="match status" value="1"/>
</dbReference>
<evidence type="ECO:0000256" key="10">
    <source>
        <dbReference type="ARBA" id="ARBA00023004"/>
    </source>
</evidence>
<dbReference type="PANTHER" id="PTHR30544:SF5">
    <property type="entry name" value="RADICAL SAM CORE DOMAIN-CONTAINING PROTEIN"/>
    <property type="match status" value="1"/>
</dbReference>
<keyword evidence="7 14" id="KW-0808">Transferase</keyword>
<dbReference type="SFLD" id="SFLDS00029">
    <property type="entry name" value="Radical_SAM"/>
    <property type="match status" value="1"/>
</dbReference>
<comment type="cofactor">
    <cofactor evidence="1">
        <name>[4Fe-4S] cluster</name>
        <dbReference type="ChEBI" id="CHEBI:49883"/>
    </cofactor>
</comment>
<evidence type="ECO:0000256" key="3">
    <source>
        <dbReference type="ARBA" id="ARBA00007544"/>
    </source>
</evidence>
<evidence type="ECO:0000256" key="2">
    <source>
        <dbReference type="ARBA" id="ARBA00004496"/>
    </source>
</evidence>
<dbReference type="GO" id="GO:0046872">
    <property type="term" value="F:metal ion binding"/>
    <property type="evidence" value="ECO:0007669"/>
    <property type="project" value="UniProtKB-KW"/>
</dbReference>
<dbReference type="InterPro" id="IPR007197">
    <property type="entry name" value="rSAM"/>
</dbReference>
<evidence type="ECO:0000313" key="14">
    <source>
        <dbReference type="EMBL" id="AXE16236.1"/>
    </source>
</evidence>
<protein>
    <submittedName>
        <fullName evidence="14">rRNA methyltransferase</fullName>
    </submittedName>
</protein>
<dbReference type="InterPro" id="IPR004383">
    <property type="entry name" value="rRNA_lsu_MTrfase_RlmN/Cfr"/>
</dbReference>
<reference evidence="14 16" key="1">
    <citation type="submission" date="2018-07" db="EMBL/GenBank/DDBJ databases">
        <title>Genome sequencing of Runella.</title>
        <authorList>
            <person name="Baek M.-G."/>
            <person name="Yi H."/>
        </authorList>
    </citation>
    <scope>NUCLEOTIDE SEQUENCE [LARGE SCALE GENOMIC DNA]</scope>
    <source>
        <strain evidence="14 16">HYN0085</strain>
    </source>
</reference>
<comment type="subcellular location">
    <subcellularLocation>
        <location evidence="2">Cytoplasm</location>
    </subcellularLocation>
</comment>
<dbReference type="KEGG" id="run:DR864_00115"/>
<keyword evidence="4" id="KW-0004">4Fe-4S</keyword>
<sequence length="314" mass="35256">MFTEIKNIQSSDENVMKFVFEKDNAVAEAVLYKYPTYEDRTVICCSTQSGCPVGCRFCGAGDYFVRSLKAEEIVFQVDHCLQSQNIDASKIQKFQIMVMSMGEPLLNFKELEKAFEILYSKYPQAKLLISSIGPQINYEPVIQMAQRIPTVGLQFSVHESTDESRDKLIPFKGKLKLTTISQIGEAFLILTGRKPFFNYCAHEHNSSQQDADNIAALFNPDVFEATISVVCERDESIAAANVRQRELASSFMQKLAAHGFSTRMFDPAGQDDIGGGCGQLWFVQNWMQNNQHLAKKSVGFGMEVIHAPKEAELV</sequence>
<dbReference type="PIRSF" id="PIRSF006004">
    <property type="entry name" value="CHP00048"/>
    <property type="match status" value="1"/>
</dbReference>
<organism evidence="14 16">
    <name type="scientific">Runella rosea</name>
    <dbReference type="NCBI Taxonomy" id="2259595"/>
    <lineage>
        <taxon>Bacteria</taxon>
        <taxon>Pseudomonadati</taxon>
        <taxon>Bacteroidota</taxon>
        <taxon>Cytophagia</taxon>
        <taxon>Cytophagales</taxon>
        <taxon>Spirosomataceae</taxon>
        <taxon>Runella</taxon>
    </lineage>
</organism>
<name>A0A344TC65_9BACT</name>
<dbReference type="SUPFAM" id="SSF102114">
    <property type="entry name" value="Radical SAM enzymes"/>
    <property type="match status" value="1"/>
</dbReference>